<dbReference type="RefSeq" id="WP_183400494.1">
    <property type="nucleotide sequence ID" value="NZ_JBHLWW010000002.1"/>
</dbReference>
<reference evidence="2 3" key="1">
    <citation type="submission" date="2020-08" db="EMBL/GenBank/DDBJ databases">
        <title>Genomic Encyclopedia of Type Strains, Phase IV (KMG-IV): sequencing the most valuable type-strain genomes for metagenomic binning, comparative biology and taxonomic classification.</title>
        <authorList>
            <person name="Goeker M."/>
        </authorList>
    </citation>
    <scope>NUCLEOTIDE SEQUENCE [LARGE SCALE GENOMIC DNA]</scope>
    <source>
        <strain evidence="2 3">DSM 25966</strain>
    </source>
</reference>
<feature type="signal peptide" evidence="1">
    <location>
        <begin position="1"/>
        <end position="25"/>
    </location>
</feature>
<dbReference type="PROSITE" id="PS51257">
    <property type="entry name" value="PROKAR_LIPOPROTEIN"/>
    <property type="match status" value="1"/>
</dbReference>
<comment type="caution">
    <text evidence="2">The sequence shown here is derived from an EMBL/GenBank/DDBJ whole genome shotgun (WGS) entry which is preliminary data.</text>
</comment>
<feature type="chain" id="PRO_5032561600" description="Lipoprotein" evidence="1">
    <location>
        <begin position="26"/>
        <end position="102"/>
    </location>
</feature>
<dbReference type="Proteomes" id="UP000553963">
    <property type="component" value="Unassembled WGS sequence"/>
</dbReference>
<organism evidence="2 3">
    <name type="scientific">Kaistia hirudinis</name>
    <dbReference type="NCBI Taxonomy" id="1293440"/>
    <lineage>
        <taxon>Bacteria</taxon>
        <taxon>Pseudomonadati</taxon>
        <taxon>Pseudomonadota</taxon>
        <taxon>Alphaproteobacteria</taxon>
        <taxon>Hyphomicrobiales</taxon>
        <taxon>Kaistiaceae</taxon>
        <taxon>Kaistia</taxon>
    </lineage>
</organism>
<dbReference type="AlphaFoldDB" id="A0A840ARE8"/>
<keyword evidence="3" id="KW-1185">Reference proteome</keyword>
<keyword evidence="1" id="KW-0732">Signal</keyword>
<protein>
    <recommendedName>
        <fullName evidence="4">Lipoprotein</fullName>
    </recommendedName>
</protein>
<dbReference type="EMBL" id="JACIDS010000005">
    <property type="protein sequence ID" value="MBB3932829.1"/>
    <property type="molecule type" value="Genomic_DNA"/>
</dbReference>
<accession>A0A840ARE8</accession>
<proteinExistence type="predicted"/>
<sequence length="102" mass="10138">MMKNCFRAGAGLLLVLGLAACQSSSDMVPASQATAGGDQTGEAAACTARMAQALGIKAEDVTVGNSQLNADGSQTMQLIAVRGDRATCTADAAGKVISFKAG</sequence>
<gene>
    <name evidence="2" type="ORF">GGR25_003893</name>
</gene>
<evidence type="ECO:0000313" key="2">
    <source>
        <dbReference type="EMBL" id="MBB3932829.1"/>
    </source>
</evidence>
<evidence type="ECO:0008006" key="4">
    <source>
        <dbReference type="Google" id="ProtNLM"/>
    </source>
</evidence>
<name>A0A840ARE8_9HYPH</name>
<evidence type="ECO:0000313" key="3">
    <source>
        <dbReference type="Proteomes" id="UP000553963"/>
    </source>
</evidence>
<evidence type="ECO:0000256" key="1">
    <source>
        <dbReference type="SAM" id="SignalP"/>
    </source>
</evidence>